<accession>N1PRC1</accession>
<organism evidence="2 3">
    <name type="scientific">Dothistroma septosporum (strain NZE10 / CBS 128990)</name>
    <name type="common">Red band needle blight fungus</name>
    <name type="synonym">Mycosphaerella pini</name>
    <dbReference type="NCBI Taxonomy" id="675120"/>
    <lineage>
        <taxon>Eukaryota</taxon>
        <taxon>Fungi</taxon>
        <taxon>Dikarya</taxon>
        <taxon>Ascomycota</taxon>
        <taxon>Pezizomycotina</taxon>
        <taxon>Dothideomycetes</taxon>
        <taxon>Dothideomycetidae</taxon>
        <taxon>Mycosphaerellales</taxon>
        <taxon>Mycosphaerellaceae</taxon>
        <taxon>Dothistroma</taxon>
    </lineage>
</organism>
<dbReference type="EMBL" id="KB446538">
    <property type="protein sequence ID" value="EME44969.1"/>
    <property type="molecule type" value="Genomic_DNA"/>
</dbReference>
<feature type="region of interest" description="Disordered" evidence="1">
    <location>
        <begin position="396"/>
        <end position="428"/>
    </location>
</feature>
<feature type="compositionally biased region" description="Basic residues" evidence="1">
    <location>
        <begin position="616"/>
        <end position="625"/>
    </location>
</feature>
<feature type="compositionally biased region" description="Polar residues" evidence="1">
    <location>
        <begin position="465"/>
        <end position="485"/>
    </location>
</feature>
<dbReference type="AlphaFoldDB" id="N1PRC1"/>
<sequence length="638" mass="69121">MAAAAADTPPAAYMHPPLEHDAFAQQPGEGTIAQWTTLTRSSLPANLLSMLNPFGATTNTNIDAHDPPAPADLTGRRPVLATLPVNGPPSPSRSSGFAMFAEPDTRSNSDGGSREGSIDVLRAKKTARPKTRFSICHPPPESKARQKLHRRPRSLLQLHRLSANERPRPALEVIPSANFSVRLVRAITKVFTTKHSLCPNDLVVLKAEKYSNDEVDEEQEARDVIGLICKGRKDEEKARAGKVTIHMVSGEVWDAHQTANGGYEFSHTDEHGLVLTVRWVAKKPKDNGKGATKNGKRRFNFSTISPNSRRHPVIATLASTGLGINDTYKVPELSALTALSTPQLTAMDAEEEMDEDAGGMQHCNTDDRLRDIITMTGIWVAFKEGWSPSYRYDERDGAASVTNSPSKAGAAAVATPPGSPTPFSLDQRNSIKSIGSGIIRRTSLLTRSNRSSIASVPEIDEPETTSRNSSITKTGRSRADSSSTVLVHRAASNRRKNNQQATRRPDLDISHNPLQETSREDLSRDYVTPPRAQTQSPLANVQRTDSAPATPSSSRTPSGGNANPGIDRAVVTPPPKDSRQTSSVDRKHWENTSTADASFGHAMPAKDDLLLSPGRSKSKKSISSRLKRLLCGSKARGL</sequence>
<feature type="region of interest" description="Disordered" evidence="1">
    <location>
        <begin position="449"/>
        <end position="625"/>
    </location>
</feature>
<feature type="compositionally biased region" description="Polar residues" evidence="1">
    <location>
        <begin position="531"/>
        <end position="542"/>
    </location>
</feature>
<name>N1PRC1_DOTSN</name>
<keyword evidence="3" id="KW-1185">Reference proteome</keyword>
<evidence type="ECO:0000313" key="3">
    <source>
        <dbReference type="Proteomes" id="UP000016933"/>
    </source>
</evidence>
<feature type="region of interest" description="Disordered" evidence="1">
    <location>
        <begin position="86"/>
        <end position="117"/>
    </location>
</feature>
<reference evidence="3" key="1">
    <citation type="journal article" date="2012" name="PLoS Genet.">
        <title>The genomes of the fungal plant pathogens Cladosporium fulvum and Dothistroma septosporum reveal adaptation to different hosts and lifestyles but also signatures of common ancestry.</title>
        <authorList>
            <person name="de Wit P.J.G.M."/>
            <person name="van der Burgt A."/>
            <person name="Oekmen B."/>
            <person name="Stergiopoulos I."/>
            <person name="Abd-Elsalam K.A."/>
            <person name="Aerts A.L."/>
            <person name="Bahkali A.H."/>
            <person name="Beenen H.G."/>
            <person name="Chettri P."/>
            <person name="Cox M.P."/>
            <person name="Datema E."/>
            <person name="de Vries R.P."/>
            <person name="Dhillon B."/>
            <person name="Ganley A.R."/>
            <person name="Griffiths S.A."/>
            <person name="Guo Y."/>
            <person name="Hamelin R.C."/>
            <person name="Henrissat B."/>
            <person name="Kabir M.S."/>
            <person name="Jashni M.K."/>
            <person name="Kema G."/>
            <person name="Klaubauf S."/>
            <person name="Lapidus A."/>
            <person name="Levasseur A."/>
            <person name="Lindquist E."/>
            <person name="Mehrabi R."/>
            <person name="Ohm R.A."/>
            <person name="Owen T.J."/>
            <person name="Salamov A."/>
            <person name="Schwelm A."/>
            <person name="Schijlen E."/>
            <person name="Sun H."/>
            <person name="van den Burg H.A."/>
            <person name="van Ham R.C.H.J."/>
            <person name="Zhang S."/>
            <person name="Goodwin S.B."/>
            <person name="Grigoriev I.V."/>
            <person name="Collemare J."/>
            <person name="Bradshaw R.E."/>
        </authorList>
    </citation>
    <scope>NUCLEOTIDE SEQUENCE [LARGE SCALE GENOMIC DNA]</scope>
    <source>
        <strain evidence="3">NZE10 / CBS 128990</strain>
    </source>
</reference>
<dbReference type="Proteomes" id="UP000016933">
    <property type="component" value="Unassembled WGS sequence"/>
</dbReference>
<evidence type="ECO:0000313" key="2">
    <source>
        <dbReference type="EMBL" id="EME44969.1"/>
    </source>
</evidence>
<dbReference type="OMA" id="NAQPERE"/>
<feature type="compositionally biased region" description="Basic and acidic residues" evidence="1">
    <location>
        <begin position="103"/>
        <end position="117"/>
    </location>
</feature>
<dbReference type="eggNOG" id="ENOG502RZFD">
    <property type="taxonomic scope" value="Eukaryota"/>
</dbReference>
<dbReference type="HOGENOM" id="CLU_022776_0_0_1"/>
<dbReference type="OrthoDB" id="5404323at2759"/>
<reference evidence="2 3" key="2">
    <citation type="journal article" date="2012" name="PLoS Pathog.">
        <title>Diverse lifestyles and strategies of plant pathogenesis encoded in the genomes of eighteen Dothideomycetes fungi.</title>
        <authorList>
            <person name="Ohm R.A."/>
            <person name="Feau N."/>
            <person name="Henrissat B."/>
            <person name="Schoch C.L."/>
            <person name="Horwitz B.A."/>
            <person name="Barry K.W."/>
            <person name="Condon B.J."/>
            <person name="Copeland A.C."/>
            <person name="Dhillon B."/>
            <person name="Glaser F."/>
            <person name="Hesse C.N."/>
            <person name="Kosti I."/>
            <person name="LaButti K."/>
            <person name="Lindquist E.A."/>
            <person name="Lucas S."/>
            <person name="Salamov A.A."/>
            <person name="Bradshaw R.E."/>
            <person name="Ciuffetti L."/>
            <person name="Hamelin R.C."/>
            <person name="Kema G.H.J."/>
            <person name="Lawrence C."/>
            <person name="Scott J.A."/>
            <person name="Spatafora J.W."/>
            <person name="Turgeon B.G."/>
            <person name="de Wit P.J.G.M."/>
            <person name="Zhong S."/>
            <person name="Goodwin S.B."/>
            <person name="Grigoriev I.V."/>
        </authorList>
    </citation>
    <scope>NUCLEOTIDE SEQUENCE [LARGE SCALE GENOMIC DNA]</scope>
    <source>
        <strain evidence="3">NZE10 / CBS 128990</strain>
    </source>
</reference>
<evidence type="ECO:0000256" key="1">
    <source>
        <dbReference type="SAM" id="MobiDB-lite"/>
    </source>
</evidence>
<gene>
    <name evidence="2" type="ORF">DOTSEDRAFT_70873</name>
</gene>
<proteinExistence type="predicted"/>
<dbReference type="STRING" id="675120.N1PRC1"/>
<protein>
    <submittedName>
        <fullName evidence="2">Uncharacterized protein</fullName>
    </submittedName>
</protein>
<feature type="compositionally biased region" description="Low complexity" evidence="1">
    <location>
        <begin position="543"/>
        <end position="558"/>
    </location>
</feature>
<feature type="compositionally biased region" description="Basic and acidic residues" evidence="1">
    <location>
        <begin position="576"/>
        <end position="590"/>
    </location>
</feature>